<dbReference type="EMBL" id="GGEC01063353">
    <property type="protein sequence ID" value="MBX43837.1"/>
    <property type="molecule type" value="Transcribed_RNA"/>
</dbReference>
<evidence type="ECO:0000313" key="1">
    <source>
        <dbReference type="EMBL" id="MBX43837.1"/>
    </source>
</evidence>
<proteinExistence type="predicted"/>
<accession>A0A2P2NMW4</accession>
<dbReference type="AlphaFoldDB" id="A0A2P2NMW4"/>
<sequence>MCFCPRQKNNIRPMVWLQQGSAK</sequence>
<reference evidence="1" key="1">
    <citation type="submission" date="2018-02" db="EMBL/GenBank/DDBJ databases">
        <title>Rhizophora mucronata_Transcriptome.</title>
        <authorList>
            <person name="Meera S.P."/>
            <person name="Sreeshan A."/>
            <person name="Augustine A."/>
        </authorList>
    </citation>
    <scope>NUCLEOTIDE SEQUENCE</scope>
    <source>
        <tissue evidence="1">Leaf</tissue>
    </source>
</reference>
<organism evidence="1">
    <name type="scientific">Rhizophora mucronata</name>
    <name type="common">Asiatic mangrove</name>
    <dbReference type="NCBI Taxonomy" id="61149"/>
    <lineage>
        <taxon>Eukaryota</taxon>
        <taxon>Viridiplantae</taxon>
        <taxon>Streptophyta</taxon>
        <taxon>Embryophyta</taxon>
        <taxon>Tracheophyta</taxon>
        <taxon>Spermatophyta</taxon>
        <taxon>Magnoliopsida</taxon>
        <taxon>eudicotyledons</taxon>
        <taxon>Gunneridae</taxon>
        <taxon>Pentapetalae</taxon>
        <taxon>rosids</taxon>
        <taxon>fabids</taxon>
        <taxon>Malpighiales</taxon>
        <taxon>Rhizophoraceae</taxon>
        <taxon>Rhizophora</taxon>
    </lineage>
</organism>
<name>A0A2P2NMW4_RHIMU</name>
<protein>
    <submittedName>
        <fullName evidence="1">Uncharacterized protein</fullName>
    </submittedName>
</protein>